<comment type="caution">
    <text evidence="1">The sequence shown here is derived from an EMBL/GenBank/DDBJ whole genome shotgun (WGS) entry which is preliminary data.</text>
</comment>
<dbReference type="AlphaFoldDB" id="A0A8S9IFV7"/>
<organism evidence="1 3">
    <name type="scientific">Brassica cretica</name>
    <name type="common">Mustard</name>
    <dbReference type="NCBI Taxonomy" id="69181"/>
    <lineage>
        <taxon>Eukaryota</taxon>
        <taxon>Viridiplantae</taxon>
        <taxon>Streptophyta</taxon>
        <taxon>Embryophyta</taxon>
        <taxon>Tracheophyta</taxon>
        <taxon>Spermatophyta</taxon>
        <taxon>Magnoliopsida</taxon>
        <taxon>eudicotyledons</taxon>
        <taxon>Gunneridae</taxon>
        <taxon>Pentapetalae</taxon>
        <taxon>rosids</taxon>
        <taxon>malvids</taxon>
        <taxon>Brassicales</taxon>
        <taxon>Brassicaceae</taxon>
        <taxon>Brassiceae</taxon>
        <taxon>Brassica</taxon>
    </lineage>
</organism>
<dbReference type="Proteomes" id="UP000712600">
    <property type="component" value="Unassembled WGS sequence"/>
</dbReference>
<sequence length="88" mass="10012">MTLGIEIRRSFVFSFRSPACFKERWRMASLRGLFFPDLGFTGIISFDPFWMSGVVARGFSALLVSRGGSSPRRHPRSFRCFSPTRASL</sequence>
<evidence type="ECO:0000313" key="2">
    <source>
        <dbReference type="EMBL" id="KAF3557927.1"/>
    </source>
</evidence>
<proteinExistence type="predicted"/>
<dbReference type="EMBL" id="QGKW02001911">
    <property type="protein sequence ID" value="KAF2568137.1"/>
    <property type="molecule type" value="Genomic_DNA"/>
</dbReference>
<reference evidence="2" key="1">
    <citation type="submission" date="2019-12" db="EMBL/GenBank/DDBJ databases">
        <title>Genome sequencing and annotation of Brassica cretica.</title>
        <authorList>
            <person name="Studholme D.J."/>
            <person name="Sarris P."/>
        </authorList>
    </citation>
    <scope>NUCLEOTIDE SEQUENCE</scope>
    <source>
        <strain evidence="2">PFS-109/04</strain>
        <tissue evidence="2">Leaf</tissue>
    </source>
</reference>
<protein>
    <submittedName>
        <fullName evidence="1">Uncharacterized protein</fullName>
    </submittedName>
</protein>
<accession>A0A8S9IFV7</accession>
<dbReference type="EMBL" id="QGKX02000996">
    <property type="protein sequence ID" value="KAF3557927.1"/>
    <property type="molecule type" value="Genomic_DNA"/>
</dbReference>
<dbReference type="Proteomes" id="UP000712281">
    <property type="component" value="Unassembled WGS sequence"/>
</dbReference>
<reference evidence="1" key="2">
    <citation type="submission" date="2019-12" db="EMBL/GenBank/DDBJ databases">
        <title>Genome sequencing and annotation of Brassica cretica.</title>
        <authorList>
            <person name="Studholme D.J."/>
            <person name="Sarris P.F."/>
        </authorList>
    </citation>
    <scope>NUCLEOTIDE SEQUENCE</scope>
    <source>
        <strain evidence="1">PFS-001/15</strain>
        <tissue evidence="1">Leaf</tissue>
    </source>
</reference>
<name>A0A8S9IFV7_BRACR</name>
<gene>
    <name evidence="1" type="ORF">F2Q68_00027292</name>
    <name evidence="2" type="ORF">F2Q69_00016512</name>
</gene>
<evidence type="ECO:0000313" key="1">
    <source>
        <dbReference type="EMBL" id="KAF2568137.1"/>
    </source>
</evidence>
<evidence type="ECO:0000313" key="3">
    <source>
        <dbReference type="Proteomes" id="UP000712281"/>
    </source>
</evidence>